<proteinExistence type="predicted"/>
<dbReference type="AlphaFoldDB" id="A0AAV1YQL6"/>
<evidence type="ECO:0000256" key="1">
    <source>
        <dbReference type="SAM" id="MobiDB-lite"/>
    </source>
</evidence>
<gene>
    <name evidence="2" type="ORF">LARSCL_LOCUS49</name>
</gene>
<name>A0AAV1YQL6_9ARAC</name>
<keyword evidence="3" id="KW-1185">Reference proteome</keyword>
<evidence type="ECO:0000313" key="2">
    <source>
        <dbReference type="EMBL" id="CAL1260807.1"/>
    </source>
</evidence>
<comment type="caution">
    <text evidence="2">The sequence shown here is derived from an EMBL/GenBank/DDBJ whole genome shotgun (WGS) entry which is preliminary data.</text>
</comment>
<feature type="region of interest" description="Disordered" evidence="1">
    <location>
        <begin position="23"/>
        <end position="43"/>
    </location>
</feature>
<reference evidence="2 3" key="1">
    <citation type="submission" date="2024-04" db="EMBL/GenBank/DDBJ databases">
        <authorList>
            <person name="Rising A."/>
            <person name="Reimegard J."/>
            <person name="Sonavane S."/>
            <person name="Akerstrom W."/>
            <person name="Nylinder S."/>
            <person name="Hedman E."/>
            <person name="Kallberg Y."/>
        </authorList>
    </citation>
    <scope>NUCLEOTIDE SEQUENCE [LARGE SCALE GENOMIC DNA]</scope>
</reference>
<organism evidence="2 3">
    <name type="scientific">Larinioides sclopetarius</name>
    <dbReference type="NCBI Taxonomy" id="280406"/>
    <lineage>
        <taxon>Eukaryota</taxon>
        <taxon>Metazoa</taxon>
        <taxon>Ecdysozoa</taxon>
        <taxon>Arthropoda</taxon>
        <taxon>Chelicerata</taxon>
        <taxon>Arachnida</taxon>
        <taxon>Araneae</taxon>
        <taxon>Araneomorphae</taxon>
        <taxon>Entelegynae</taxon>
        <taxon>Araneoidea</taxon>
        <taxon>Araneidae</taxon>
        <taxon>Larinioides</taxon>
    </lineage>
</organism>
<accession>A0AAV1YQL6</accession>
<dbReference type="Proteomes" id="UP001497382">
    <property type="component" value="Unassembled WGS sequence"/>
</dbReference>
<protein>
    <submittedName>
        <fullName evidence="2">Uncharacterized protein</fullName>
    </submittedName>
</protein>
<sequence length="70" mass="7822">MVISRHGNTYSTYTSVRKLSVHGSSTRSLHSNDKCMMAPSPTPSTRLTVQHVCRYDGFLTEDEMVSDSQV</sequence>
<evidence type="ECO:0000313" key="3">
    <source>
        <dbReference type="Proteomes" id="UP001497382"/>
    </source>
</evidence>
<dbReference type="EMBL" id="CAXIEN010000001">
    <property type="protein sequence ID" value="CAL1260807.1"/>
    <property type="molecule type" value="Genomic_DNA"/>
</dbReference>